<dbReference type="SUPFAM" id="SSF49493">
    <property type="entry name" value="HSP40/DnaJ peptide-binding domain"/>
    <property type="match status" value="2"/>
</dbReference>
<dbReference type="Gene3D" id="2.60.260.20">
    <property type="entry name" value="Urease metallochaperone UreE, N-terminal domain"/>
    <property type="match status" value="2"/>
</dbReference>
<dbReference type="FunFam" id="2.60.260.20:FF:000005">
    <property type="entry name" value="Chaperone protein dnaJ 1, mitochondrial"/>
    <property type="match status" value="1"/>
</dbReference>
<dbReference type="GO" id="GO:0009408">
    <property type="term" value="P:response to heat"/>
    <property type="evidence" value="ECO:0007669"/>
    <property type="project" value="InterPro"/>
</dbReference>
<feature type="zinc finger region" description="CR-type" evidence="6">
    <location>
        <begin position="215"/>
        <end position="297"/>
    </location>
</feature>
<dbReference type="Gene3D" id="2.10.230.10">
    <property type="entry name" value="Heat shock protein DnaJ, cysteine-rich domain"/>
    <property type="match status" value="1"/>
</dbReference>
<dbReference type="PANTHER" id="PTHR43096">
    <property type="entry name" value="DNAJ HOMOLOG 1, MITOCHONDRIAL-RELATED"/>
    <property type="match status" value="1"/>
</dbReference>
<dbReference type="CDD" id="cd10747">
    <property type="entry name" value="DnaJ_C"/>
    <property type="match status" value="1"/>
</dbReference>
<dbReference type="PANTHER" id="PTHR43096:SF26">
    <property type="entry name" value="CR-TYPE DOMAIN-CONTAINING PROTEIN"/>
    <property type="match status" value="1"/>
</dbReference>
<dbReference type="Gene3D" id="1.10.287.110">
    <property type="entry name" value="DnaJ domain"/>
    <property type="match status" value="1"/>
</dbReference>
<dbReference type="InterPro" id="IPR001305">
    <property type="entry name" value="HSP_DnaJ_Cys-rich_dom"/>
</dbReference>
<dbReference type="SMART" id="SM00271">
    <property type="entry name" value="DnaJ"/>
    <property type="match status" value="1"/>
</dbReference>
<evidence type="ECO:0000259" key="10">
    <source>
        <dbReference type="PROSITE" id="PS51188"/>
    </source>
</evidence>
<evidence type="ECO:0000256" key="5">
    <source>
        <dbReference type="ARBA" id="ARBA00023186"/>
    </source>
</evidence>
<dbReference type="GO" id="GO:0031072">
    <property type="term" value="F:heat shock protein binding"/>
    <property type="evidence" value="ECO:0007669"/>
    <property type="project" value="InterPro"/>
</dbReference>
<dbReference type="Pfam" id="PF01556">
    <property type="entry name" value="DnaJ_C"/>
    <property type="match status" value="1"/>
</dbReference>
<dbReference type="PRINTS" id="PR00625">
    <property type="entry name" value="JDOMAIN"/>
</dbReference>
<dbReference type="NCBIfam" id="TIGR02349">
    <property type="entry name" value="DnaJ_bact"/>
    <property type="match status" value="1"/>
</dbReference>
<dbReference type="InterPro" id="IPR002939">
    <property type="entry name" value="DnaJ_C"/>
</dbReference>
<evidence type="ECO:0008006" key="12">
    <source>
        <dbReference type="Google" id="ProtNLM"/>
    </source>
</evidence>
<evidence type="ECO:0000256" key="1">
    <source>
        <dbReference type="ARBA" id="ARBA00022723"/>
    </source>
</evidence>
<evidence type="ECO:0000256" key="2">
    <source>
        <dbReference type="ARBA" id="ARBA00022737"/>
    </source>
</evidence>
<proteinExistence type="inferred from homology"/>
<reference evidence="11" key="2">
    <citation type="submission" date="2020-07" db="EMBL/GenBank/DDBJ databases">
        <authorList>
            <person name="Vera ALvarez R."/>
            <person name="Arias-Moreno D.M."/>
            <person name="Jimenez-Jacinto V."/>
            <person name="Jimenez-Bremont J.F."/>
            <person name="Swaminathan K."/>
            <person name="Moose S.P."/>
            <person name="Guerrero-Gonzalez M.L."/>
            <person name="Marino-Ramirez L."/>
            <person name="Landsman D."/>
            <person name="Rodriguez-Kessler M."/>
            <person name="Delgado-Sanchez P."/>
        </authorList>
    </citation>
    <scope>NUCLEOTIDE SEQUENCE</scope>
    <source>
        <tissue evidence="11">Cladode</tissue>
    </source>
</reference>
<dbReference type="CDD" id="cd10719">
    <property type="entry name" value="DnaJ_zf"/>
    <property type="match status" value="1"/>
</dbReference>
<keyword evidence="3 6" id="KW-0863">Zinc-finger</keyword>
<dbReference type="InterPro" id="IPR036410">
    <property type="entry name" value="HSP_DnaJ_Cys-rich_dom_sf"/>
</dbReference>
<dbReference type="InterPro" id="IPR001623">
    <property type="entry name" value="DnaJ_domain"/>
</dbReference>
<dbReference type="SUPFAM" id="SSF57938">
    <property type="entry name" value="DnaJ/Hsp40 cysteine-rich domain"/>
    <property type="match status" value="1"/>
</dbReference>
<dbReference type="InterPro" id="IPR012724">
    <property type="entry name" value="DnaJ"/>
</dbReference>
<dbReference type="HAMAP" id="MF_01152">
    <property type="entry name" value="DnaJ"/>
    <property type="match status" value="1"/>
</dbReference>
<dbReference type="NCBIfam" id="NF008035">
    <property type="entry name" value="PRK10767.1"/>
    <property type="match status" value="1"/>
</dbReference>
<dbReference type="PROSITE" id="PS50076">
    <property type="entry name" value="DNAJ_2"/>
    <property type="match status" value="1"/>
</dbReference>
<feature type="domain" description="CR-type" evidence="10">
    <location>
        <begin position="215"/>
        <end position="297"/>
    </location>
</feature>
<keyword evidence="5" id="KW-0143">Chaperone</keyword>
<protein>
    <recommendedName>
        <fullName evidence="12">J domain-containing protein</fullName>
    </recommendedName>
</protein>
<organism evidence="11">
    <name type="scientific">Opuntia streptacantha</name>
    <name type="common">Prickly pear cactus</name>
    <name type="synonym">Opuntia cardona</name>
    <dbReference type="NCBI Taxonomy" id="393608"/>
    <lineage>
        <taxon>Eukaryota</taxon>
        <taxon>Viridiplantae</taxon>
        <taxon>Streptophyta</taxon>
        <taxon>Embryophyta</taxon>
        <taxon>Tracheophyta</taxon>
        <taxon>Spermatophyta</taxon>
        <taxon>Magnoliopsida</taxon>
        <taxon>eudicotyledons</taxon>
        <taxon>Gunneridae</taxon>
        <taxon>Pentapetalae</taxon>
        <taxon>Caryophyllales</taxon>
        <taxon>Cactineae</taxon>
        <taxon>Cactaceae</taxon>
        <taxon>Opuntioideae</taxon>
        <taxon>Opuntia</taxon>
    </lineage>
</organism>
<evidence type="ECO:0000256" key="8">
    <source>
        <dbReference type="SAM" id="Phobius"/>
    </source>
</evidence>
<evidence type="ECO:0000313" key="11">
    <source>
        <dbReference type="EMBL" id="MBA4675289.1"/>
    </source>
</evidence>
<keyword evidence="8" id="KW-0812">Transmembrane</keyword>
<feature type="region of interest" description="Disordered" evidence="7">
    <location>
        <begin position="449"/>
        <end position="471"/>
    </location>
</feature>
<evidence type="ECO:0000256" key="6">
    <source>
        <dbReference type="PROSITE-ProRule" id="PRU00546"/>
    </source>
</evidence>
<dbReference type="FunFam" id="2.10.230.10:FF:000002">
    <property type="entry name" value="Molecular chaperone DnaJ"/>
    <property type="match status" value="1"/>
</dbReference>
<sequence length="556" mass="62244">MHAVRLGCSIPNLYPSFSSQNPKSILETSHLYRILQSHRLSAISSYCCSGFHGRREQHFFANPRIRPSRRRFGTIRAAKADYYTTLNVSRNATLEEIKKSYRALARKYHPDMNKTPGSEEKFKEISAAYEVLSSEEKRALYDRYGEAGLQEEYNGSSFGAEAVDPFEVFDSIFGEPDQFFGGQGMEDSFGGRTRSRKNLDIWINMSLTFEESIFGGRREIEVPYLETCAECDGTGAKSSNSMKQCSKCGGRGRIMKSQRTPFGVVSQVTTCVKCEGDGRIVTDHCKKCGGQGSVRSKRTIEVVIPPGVDNGATMQLLGEGNLDKSRSIAGDLYLVLHVEEKHGIWREGPDLFSKVSIGYTEAILGTVLKVQTVEGLRELPIPSGTQPGDRVKLPHMGVPKVNKFSGRGDHVFIVDVKIPKHVSRRERELVEELASLKFSSEEQSVSVDDDVDKNYTRRQSTRPGDKGRPGFFSWNSLKQLFRRSGSRNGFASATMAMPPALWRSSRLHPSFSSSSCFALFITTFVFAVITRIHHRTSSQTNSTPHFLTHHNPEKFK</sequence>
<dbReference type="AlphaFoldDB" id="A0A7C9FCV3"/>
<dbReference type="Pfam" id="PF00226">
    <property type="entry name" value="DnaJ"/>
    <property type="match status" value="1"/>
</dbReference>
<dbReference type="PROSITE" id="PS51188">
    <property type="entry name" value="ZF_CR"/>
    <property type="match status" value="1"/>
</dbReference>
<dbReference type="GO" id="GO:0009535">
    <property type="term" value="C:chloroplast thylakoid membrane"/>
    <property type="evidence" value="ECO:0007669"/>
    <property type="project" value="TreeGrafter"/>
</dbReference>
<keyword evidence="1 6" id="KW-0479">Metal-binding</keyword>
<keyword evidence="8" id="KW-1133">Transmembrane helix</keyword>
<dbReference type="CDD" id="cd06257">
    <property type="entry name" value="DnaJ"/>
    <property type="match status" value="1"/>
</dbReference>
<reference evidence="11" key="1">
    <citation type="journal article" date="2013" name="J. Plant Res.">
        <title>Effect of fungi and light on seed germination of three Opuntia species from semiarid lands of central Mexico.</title>
        <authorList>
            <person name="Delgado-Sanchez P."/>
            <person name="Jimenez-Bremont J.F."/>
            <person name="Guerrero-Gonzalez Mde L."/>
            <person name="Flores J."/>
        </authorList>
    </citation>
    <scope>NUCLEOTIDE SEQUENCE</scope>
    <source>
        <tissue evidence="11">Cladode</tissue>
    </source>
</reference>
<evidence type="ECO:0000256" key="7">
    <source>
        <dbReference type="SAM" id="MobiDB-lite"/>
    </source>
</evidence>
<evidence type="ECO:0000256" key="4">
    <source>
        <dbReference type="ARBA" id="ARBA00022833"/>
    </source>
</evidence>
<keyword evidence="4 6" id="KW-0862">Zinc</keyword>
<dbReference type="GO" id="GO:0051082">
    <property type="term" value="F:unfolded protein binding"/>
    <property type="evidence" value="ECO:0007669"/>
    <property type="project" value="InterPro"/>
</dbReference>
<evidence type="ECO:0000259" key="9">
    <source>
        <dbReference type="PROSITE" id="PS50076"/>
    </source>
</evidence>
<dbReference type="GO" id="GO:0008270">
    <property type="term" value="F:zinc ion binding"/>
    <property type="evidence" value="ECO:0007669"/>
    <property type="project" value="UniProtKB-KW"/>
</dbReference>
<dbReference type="GO" id="GO:0005524">
    <property type="term" value="F:ATP binding"/>
    <property type="evidence" value="ECO:0007669"/>
    <property type="project" value="InterPro"/>
</dbReference>
<dbReference type="SUPFAM" id="SSF46565">
    <property type="entry name" value="Chaperone J-domain"/>
    <property type="match status" value="1"/>
</dbReference>
<evidence type="ECO:0000256" key="3">
    <source>
        <dbReference type="ARBA" id="ARBA00022771"/>
    </source>
</evidence>
<dbReference type="Pfam" id="PF00684">
    <property type="entry name" value="DnaJ_CXXCXGXG"/>
    <property type="match status" value="1"/>
</dbReference>
<keyword evidence="8" id="KW-0472">Membrane</keyword>
<dbReference type="EMBL" id="GISG01266719">
    <property type="protein sequence ID" value="MBA4675289.1"/>
    <property type="molecule type" value="Transcribed_RNA"/>
</dbReference>
<name>A0A7C9FCV3_OPUST</name>
<dbReference type="InterPro" id="IPR008971">
    <property type="entry name" value="HSP40/DnaJ_pept-bd"/>
</dbReference>
<accession>A0A7C9FCV3</accession>
<feature type="domain" description="J" evidence="9">
    <location>
        <begin position="81"/>
        <end position="145"/>
    </location>
</feature>
<dbReference type="InterPro" id="IPR036869">
    <property type="entry name" value="J_dom_sf"/>
</dbReference>
<keyword evidence="2" id="KW-0677">Repeat</keyword>
<dbReference type="GO" id="GO:0042026">
    <property type="term" value="P:protein refolding"/>
    <property type="evidence" value="ECO:0007669"/>
    <property type="project" value="TreeGrafter"/>
</dbReference>
<feature type="transmembrane region" description="Helical" evidence="8">
    <location>
        <begin position="511"/>
        <end position="529"/>
    </location>
</feature>